<dbReference type="EMBL" id="JAGSOY010000042">
    <property type="protein sequence ID" value="MBU2712616.1"/>
    <property type="molecule type" value="Genomic_DNA"/>
</dbReference>
<gene>
    <name evidence="1" type="ORF">KCG35_16230</name>
</gene>
<organism evidence="1 2">
    <name type="scientific">Zooshikella harenae</name>
    <dbReference type="NCBI Taxonomy" id="2827238"/>
    <lineage>
        <taxon>Bacteria</taxon>
        <taxon>Pseudomonadati</taxon>
        <taxon>Pseudomonadota</taxon>
        <taxon>Gammaproteobacteria</taxon>
        <taxon>Oceanospirillales</taxon>
        <taxon>Zooshikellaceae</taxon>
        <taxon>Zooshikella</taxon>
    </lineage>
</organism>
<dbReference type="RefSeq" id="WP_215820842.1">
    <property type="nucleotide sequence ID" value="NZ_JAGSOY010000042.1"/>
</dbReference>
<name>A0ABS5ZEX2_9GAMM</name>
<proteinExistence type="predicted"/>
<sequence length="57" mass="6704">MHIELYSARTRQPSLQGRINENVAFGLQSERINDVGEKYDIDKNDIDLYTLPVQYKF</sequence>
<evidence type="ECO:0000313" key="1">
    <source>
        <dbReference type="EMBL" id="MBU2712616.1"/>
    </source>
</evidence>
<keyword evidence="2" id="KW-1185">Reference proteome</keyword>
<dbReference type="Proteomes" id="UP000690515">
    <property type="component" value="Unassembled WGS sequence"/>
</dbReference>
<protein>
    <submittedName>
        <fullName evidence="1">Uncharacterized protein</fullName>
    </submittedName>
</protein>
<accession>A0ABS5ZEX2</accession>
<evidence type="ECO:0000313" key="2">
    <source>
        <dbReference type="Proteomes" id="UP000690515"/>
    </source>
</evidence>
<reference evidence="1 2" key="1">
    <citation type="submission" date="2021-04" db="EMBL/GenBank/DDBJ databases">
        <authorList>
            <person name="Pira H."/>
            <person name="Risdian C."/>
            <person name="Wink J."/>
        </authorList>
    </citation>
    <scope>NUCLEOTIDE SEQUENCE [LARGE SCALE GENOMIC DNA]</scope>
    <source>
        <strain evidence="1 2">WH53</strain>
    </source>
</reference>
<comment type="caution">
    <text evidence="1">The sequence shown here is derived from an EMBL/GenBank/DDBJ whole genome shotgun (WGS) entry which is preliminary data.</text>
</comment>